<dbReference type="AlphaFoldDB" id="A0A6J5YY19"/>
<dbReference type="InterPro" id="IPR000150">
    <property type="entry name" value="Cof"/>
</dbReference>
<dbReference type="InterPro" id="IPR023214">
    <property type="entry name" value="HAD_sf"/>
</dbReference>
<dbReference type="Gene3D" id="3.30.1240.10">
    <property type="match status" value="1"/>
</dbReference>
<reference evidence="1" key="1">
    <citation type="submission" date="2020-05" db="EMBL/GenBank/DDBJ databases">
        <authorList>
            <person name="Chiriac C."/>
            <person name="Salcher M."/>
            <person name="Ghai R."/>
            <person name="Kavagutti S V."/>
        </authorList>
    </citation>
    <scope>NUCLEOTIDE SEQUENCE</scope>
</reference>
<protein>
    <submittedName>
        <fullName evidence="1">Unannotated protein</fullName>
    </submittedName>
</protein>
<dbReference type="EMBL" id="CAESAJ010000031">
    <property type="protein sequence ID" value="CAB4334376.1"/>
    <property type="molecule type" value="Genomic_DNA"/>
</dbReference>
<dbReference type="GO" id="GO:0000287">
    <property type="term" value="F:magnesium ion binding"/>
    <property type="evidence" value="ECO:0007669"/>
    <property type="project" value="TreeGrafter"/>
</dbReference>
<sequence length="269" mass="28923">MTRLFATDLDGTLLQSDGTLSAENRMAIHEAQNAGIEVVFVTGRPPRWMRNLVEMTGLAGPALCANGALLLDLATQSIISAHIIDPQAGSEMHARLSAIDPQMSFAVELANDANDFASDPTYRPRWETRSQPLTMSVPEMFETGKVVKFLARPSHLGQQDADKMLIEAAELAEGIVDITHSDINDLLIEMSALGINKGSGLAAHAKELGLDQSHVAAVGDMPNDVPMITWAGRGAAVANAHQWVKDVADEHLPSNDDHGVAEFLARIMT</sequence>
<dbReference type="InterPro" id="IPR006379">
    <property type="entry name" value="HAD-SF_hydro_IIB"/>
</dbReference>
<gene>
    <name evidence="1" type="ORF">UFOPK3770_00452</name>
</gene>
<evidence type="ECO:0000313" key="1">
    <source>
        <dbReference type="EMBL" id="CAB4334376.1"/>
    </source>
</evidence>
<dbReference type="GO" id="GO:0005829">
    <property type="term" value="C:cytosol"/>
    <property type="evidence" value="ECO:0007669"/>
    <property type="project" value="TreeGrafter"/>
</dbReference>
<dbReference type="PANTHER" id="PTHR10000:SF8">
    <property type="entry name" value="HAD SUPERFAMILY HYDROLASE-LIKE, TYPE 3"/>
    <property type="match status" value="1"/>
</dbReference>
<dbReference type="NCBIfam" id="TIGR00099">
    <property type="entry name" value="Cof-subfamily"/>
    <property type="match status" value="1"/>
</dbReference>
<dbReference type="Pfam" id="PF08282">
    <property type="entry name" value="Hydrolase_3"/>
    <property type="match status" value="1"/>
</dbReference>
<dbReference type="PANTHER" id="PTHR10000">
    <property type="entry name" value="PHOSPHOSERINE PHOSPHATASE"/>
    <property type="match status" value="1"/>
</dbReference>
<organism evidence="1">
    <name type="scientific">freshwater metagenome</name>
    <dbReference type="NCBI Taxonomy" id="449393"/>
    <lineage>
        <taxon>unclassified sequences</taxon>
        <taxon>metagenomes</taxon>
        <taxon>ecological metagenomes</taxon>
    </lineage>
</organism>
<accession>A0A6J5YY19</accession>
<name>A0A6J5YY19_9ZZZZ</name>
<dbReference type="Gene3D" id="3.40.50.1000">
    <property type="entry name" value="HAD superfamily/HAD-like"/>
    <property type="match status" value="1"/>
</dbReference>
<dbReference type="InterPro" id="IPR036412">
    <property type="entry name" value="HAD-like_sf"/>
</dbReference>
<proteinExistence type="predicted"/>
<dbReference type="NCBIfam" id="TIGR01484">
    <property type="entry name" value="HAD-SF-IIB"/>
    <property type="match status" value="1"/>
</dbReference>
<dbReference type="SUPFAM" id="SSF56784">
    <property type="entry name" value="HAD-like"/>
    <property type="match status" value="1"/>
</dbReference>
<dbReference type="GO" id="GO:0016791">
    <property type="term" value="F:phosphatase activity"/>
    <property type="evidence" value="ECO:0007669"/>
    <property type="project" value="UniProtKB-ARBA"/>
</dbReference>